<dbReference type="RefSeq" id="WP_010743700.1">
    <property type="nucleotide sequence ID" value="NZ_BAAAXM010000014.1"/>
</dbReference>
<feature type="transmembrane region" description="Helical" evidence="1">
    <location>
        <begin position="59"/>
        <end position="79"/>
    </location>
</feature>
<proteinExistence type="predicted"/>
<keyword evidence="1" id="KW-1133">Transmembrane helix</keyword>
<name>A0AAW8SUF3_9ENTE</name>
<feature type="transmembrane region" description="Helical" evidence="1">
    <location>
        <begin position="32"/>
        <end position="53"/>
    </location>
</feature>
<sequence>MLTKDIVAFALCALGAILGAYTIALSEKRPSLFQMLAACFFSGGSLVFYYYYFESFQSPFLPILYYTVVIGSAILFSRFKDKSKT</sequence>
<feature type="transmembrane region" description="Helical" evidence="1">
    <location>
        <begin position="6"/>
        <end position="25"/>
    </location>
</feature>
<organism evidence="2 3">
    <name type="scientific">Enterococcus raffinosus</name>
    <dbReference type="NCBI Taxonomy" id="71452"/>
    <lineage>
        <taxon>Bacteria</taxon>
        <taxon>Bacillati</taxon>
        <taxon>Bacillota</taxon>
        <taxon>Bacilli</taxon>
        <taxon>Lactobacillales</taxon>
        <taxon>Enterococcaceae</taxon>
        <taxon>Enterococcus</taxon>
    </lineage>
</organism>
<comment type="caution">
    <text evidence="2">The sequence shown here is derived from an EMBL/GenBank/DDBJ whole genome shotgun (WGS) entry which is preliminary data.</text>
</comment>
<evidence type="ECO:0000313" key="2">
    <source>
        <dbReference type="EMBL" id="MDT2538432.1"/>
    </source>
</evidence>
<keyword evidence="1" id="KW-0472">Membrane</keyword>
<keyword evidence="1" id="KW-0812">Transmembrane</keyword>
<reference evidence="2" key="1">
    <citation type="submission" date="2023-03" db="EMBL/GenBank/DDBJ databases">
        <authorList>
            <person name="Shen W."/>
            <person name="Cai J."/>
        </authorList>
    </citation>
    <scope>NUCLEOTIDE SEQUENCE</scope>
    <source>
        <strain evidence="2">B646-2</strain>
    </source>
</reference>
<protein>
    <submittedName>
        <fullName evidence="2">Uncharacterized protein</fullName>
    </submittedName>
</protein>
<dbReference type="Proteomes" id="UP001249240">
    <property type="component" value="Unassembled WGS sequence"/>
</dbReference>
<dbReference type="EMBL" id="JARPXM010000008">
    <property type="protein sequence ID" value="MDT2538432.1"/>
    <property type="molecule type" value="Genomic_DNA"/>
</dbReference>
<dbReference type="AlphaFoldDB" id="A0AAW8SUF3"/>
<accession>A0AAW8SUF3</accession>
<gene>
    <name evidence="2" type="ORF">P7D78_09860</name>
</gene>
<evidence type="ECO:0000313" key="3">
    <source>
        <dbReference type="Proteomes" id="UP001249240"/>
    </source>
</evidence>
<evidence type="ECO:0000256" key="1">
    <source>
        <dbReference type="SAM" id="Phobius"/>
    </source>
</evidence>